<dbReference type="InterPro" id="IPR004089">
    <property type="entry name" value="MCPsignal_dom"/>
</dbReference>
<comment type="caution">
    <text evidence="5">The sequence shown here is derived from an EMBL/GenBank/DDBJ whole genome shotgun (WGS) entry which is preliminary data.</text>
</comment>
<dbReference type="PROSITE" id="PS50111">
    <property type="entry name" value="CHEMOTAXIS_TRANSDUC_2"/>
    <property type="match status" value="1"/>
</dbReference>
<evidence type="ECO:0000256" key="1">
    <source>
        <dbReference type="ARBA" id="ARBA00023224"/>
    </source>
</evidence>
<gene>
    <name evidence="5" type="ORF">SAMN05421844_102560</name>
</gene>
<dbReference type="PANTHER" id="PTHR32089">
    <property type="entry name" value="METHYL-ACCEPTING CHEMOTAXIS PROTEIN MCPB"/>
    <property type="match status" value="1"/>
</dbReference>
<protein>
    <submittedName>
        <fullName evidence="5">Methyl-accepting chemotaxis protein</fullName>
    </submittedName>
</protein>
<evidence type="ECO:0000313" key="5">
    <source>
        <dbReference type="EMBL" id="SDF98856.1"/>
    </source>
</evidence>
<evidence type="ECO:0000256" key="3">
    <source>
        <dbReference type="PROSITE-ProRule" id="PRU00284"/>
    </source>
</evidence>
<name>A0ABY0NRN6_9HYPH</name>
<dbReference type="Gene3D" id="1.10.287.950">
    <property type="entry name" value="Methyl-accepting chemotaxis protein"/>
    <property type="match status" value="1"/>
</dbReference>
<evidence type="ECO:0000259" key="4">
    <source>
        <dbReference type="PROSITE" id="PS50111"/>
    </source>
</evidence>
<keyword evidence="1 3" id="KW-0807">Transducer</keyword>
<dbReference type="PANTHER" id="PTHR32089:SF112">
    <property type="entry name" value="LYSOZYME-LIKE PROTEIN-RELATED"/>
    <property type="match status" value="1"/>
</dbReference>
<proteinExistence type="inferred from homology"/>
<dbReference type="PRINTS" id="PR00260">
    <property type="entry name" value="CHEMTRNSDUCR"/>
</dbReference>
<accession>A0ABY0NRN6</accession>
<dbReference type="InterPro" id="IPR004090">
    <property type="entry name" value="Chemotax_Me-accpt_rcpt"/>
</dbReference>
<evidence type="ECO:0000256" key="2">
    <source>
        <dbReference type="ARBA" id="ARBA00029447"/>
    </source>
</evidence>
<dbReference type="Gene3D" id="1.10.490.10">
    <property type="entry name" value="Globins"/>
    <property type="match status" value="1"/>
</dbReference>
<comment type="similarity">
    <text evidence="2">Belongs to the methyl-accepting chemotaxis (MCP) protein family.</text>
</comment>
<dbReference type="SUPFAM" id="SSF58104">
    <property type="entry name" value="Methyl-accepting chemotaxis protein (MCP) signaling domain"/>
    <property type="match status" value="1"/>
</dbReference>
<dbReference type="Proteomes" id="UP000199468">
    <property type="component" value="Unassembled WGS sequence"/>
</dbReference>
<evidence type="ECO:0000313" key="6">
    <source>
        <dbReference type="Proteomes" id="UP000199468"/>
    </source>
</evidence>
<dbReference type="RefSeq" id="WP_244511944.1">
    <property type="nucleotide sequence ID" value="NZ_FNBZ01000002.1"/>
</dbReference>
<dbReference type="EMBL" id="FNBZ01000002">
    <property type="protein sequence ID" value="SDF98856.1"/>
    <property type="molecule type" value="Genomic_DNA"/>
</dbReference>
<dbReference type="SMART" id="SM00283">
    <property type="entry name" value="MA"/>
    <property type="match status" value="1"/>
</dbReference>
<organism evidence="5 6">
    <name type="scientific">Bosea robiniae</name>
    <dbReference type="NCBI Taxonomy" id="1036780"/>
    <lineage>
        <taxon>Bacteria</taxon>
        <taxon>Pseudomonadati</taxon>
        <taxon>Pseudomonadota</taxon>
        <taxon>Alphaproteobacteria</taxon>
        <taxon>Hyphomicrobiales</taxon>
        <taxon>Boseaceae</taxon>
        <taxon>Bosea</taxon>
    </lineage>
</organism>
<sequence length="447" mass="47511">MTSISEQVERRLRSTGYGEQKRAALRGYRKHVDLVIEQIVANAFAYGRQIHPDLKDNISPLTESVYEVTEQHFRLIFEGDFDDRYYKSMERVCTLERAIKVGTRSRVSIAGALFRTIATKPRLTTLLSPSRFASDMEIIENLLVMDINTAITINQQIEEGDARRRTSTLDEAAVKLRTRIGHLDDTISDAVEQFVATADQTGQTTSFIKDTVGKVASASVVVREKSLQTAAATEEMSANIADIGQRARQSLSITHQAVLDAGQMNEAVVRLREATGNIGKVVGMIADIAAQTNLLALNATIEAARAGEAGRGFAVVAAEVKSLATQTASATQDIAGQIAELAASAEACGTHAAAIAATVDAIRLDSEAISEAVTQQSKVTATIAHDAALVADSSDEAIESANAVNGSLDMTQKALEQANAAAANIALQVGAAEAAVTQALATLREAS</sequence>
<feature type="domain" description="Methyl-accepting transducer" evidence="4">
    <location>
        <begin position="197"/>
        <end position="426"/>
    </location>
</feature>
<dbReference type="Pfam" id="PF00015">
    <property type="entry name" value="MCPsignal"/>
    <property type="match status" value="1"/>
</dbReference>
<reference evidence="5 6" key="1">
    <citation type="submission" date="2016-10" db="EMBL/GenBank/DDBJ databases">
        <authorList>
            <person name="Varghese N."/>
            <person name="Submissions S."/>
        </authorList>
    </citation>
    <scope>NUCLEOTIDE SEQUENCE [LARGE SCALE GENOMIC DNA]</scope>
    <source>
        <strain evidence="5 6">DSM 26672</strain>
    </source>
</reference>
<dbReference type="InterPro" id="IPR012292">
    <property type="entry name" value="Globin/Proto"/>
</dbReference>
<keyword evidence="6" id="KW-1185">Reference proteome</keyword>